<feature type="signal peptide" evidence="12">
    <location>
        <begin position="1"/>
        <end position="16"/>
    </location>
</feature>
<evidence type="ECO:0000256" key="8">
    <source>
        <dbReference type="PIRSR" id="PIRSR601548-8"/>
    </source>
</evidence>
<feature type="disulfide bond" evidence="7 10">
    <location>
        <begin position="338"/>
        <end position="356"/>
    </location>
</feature>
<evidence type="ECO:0000256" key="11">
    <source>
        <dbReference type="RuleBase" id="RU361144"/>
    </source>
</evidence>
<keyword evidence="11" id="KW-0645">Protease</keyword>
<organism evidence="13">
    <name type="scientific">Darwinula stevensoni</name>
    <dbReference type="NCBI Taxonomy" id="69355"/>
    <lineage>
        <taxon>Eukaryota</taxon>
        <taxon>Metazoa</taxon>
        <taxon>Ecdysozoa</taxon>
        <taxon>Arthropoda</taxon>
        <taxon>Crustacea</taxon>
        <taxon>Oligostraca</taxon>
        <taxon>Ostracoda</taxon>
        <taxon>Podocopa</taxon>
        <taxon>Podocopida</taxon>
        <taxon>Darwinulocopina</taxon>
        <taxon>Darwinuloidea</taxon>
        <taxon>Darwinulidae</taxon>
        <taxon>Darwinula</taxon>
    </lineage>
</organism>
<dbReference type="Pfam" id="PF01401">
    <property type="entry name" value="Peptidase_M2"/>
    <property type="match status" value="1"/>
</dbReference>
<evidence type="ECO:0000313" key="13">
    <source>
        <dbReference type="EMBL" id="CAD7242599.1"/>
    </source>
</evidence>
<evidence type="ECO:0000256" key="2">
    <source>
        <dbReference type="ARBA" id="ARBA00022729"/>
    </source>
</evidence>
<feature type="glycosylation site" description="N-linked (GlcNAc...) asparagine; partial" evidence="5">
    <location>
        <position position="324"/>
    </location>
</feature>
<dbReference type="GO" id="GO:0008237">
    <property type="term" value="F:metallopeptidase activity"/>
    <property type="evidence" value="ECO:0007669"/>
    <property type="project" value="UniProtKB-KW"/>
</dbReference>
<keyword evidence="6 11" id="KW-0862">Zinc</keyword>
<dbReference type="GO" id="GO:0008241">
    <property type="term" value="F:peptidyl-dipeptidase activity"/>
    <property type="evidence" value="ECO:0007669"/>
    <property type="project" value="InterPro"/>
</dbReference>
<dbReference type="GO" id="GO:0046872">
    <property type="term" value="F:metal ion binding"/>
    <property type="evidence" value="ECO:0007669"/>
    <property type="project" value="UniProtKB-KW"/>
</dbReference>
<evidence type="ECO:0000256" key="7">
    <source>
        <dbReference type="PIRSR" id="PIRSR601548-4"/>
    </source>
</evidence>
<feature type="chain" id="PRO_5036209573" description="Angiotensin-converting enzyme" evidence="12">
    <location>
        <begin position="17"/>
        <end position="393"/>
    </location>
</feature>
<gene>
    <name evidence="13" type="ORF">DSTB1V02_LOCUS2557</name>
</gene>
<evidence type="ECO:0000256" key="12">
    <source>
        <dbReference type="SAM" id="SignalP"/>
    </source>
</evidence>
<dbReference type="OrthoDB" id="10029630at2759"/>
<feature type="binding site" evidence="8">
    <location>
        <position position="369"/>
    </location>
    <ligand>
        <name>Zn(2+)</name>
        <dbReference type="ChEBI" id="CHEBI:29105"/>
        <label>2</label>
        <note>catalytic</note>
    </ligand>
</feature>
<dbReference type="EMBL" id="LR899809">
    <property type="protein sequence ID" value="CAD7242599.1"/>
    <property type="molecule type" value="Genomic_DNA"/>
</dbReference>
<keyword evidence="11" id="KW-0121">Carboxypeptidase</keyword>
<feature type="active site" description="Proton acceptor 2" evidence="9">
    <location>
        <position position="370"/>
    </location>
</feature>
<evidence type="ECO:0000256" key="9">
    <source>
        <dbReference type="PIRSR" id="PIRSR601548-9"/>
    </source>
</evidence>
<comment type="similarity">
    <text evidence="1 10 11">Belongs to the peptidase M2 family.</text>
</comment>
<dbReference type="PRINTS" id="PR00791">
    <property type="entry name" value="PEPDIPTASEA"/>
</dbReference>
<comment type="caution">
    <text evidence="10">Lacks conserved residue(s) required for the propagation of feature annotation.</text>
</comment>
<sequence>MRVPSFLLCLVGSLAASLSPKSLDEDAARSFMKDYDVEASERCNRNALASWAYENGLNKENSQAASGENLSPTLYRKEAWKNVTSFDWEEFRDPELKRLFKLLSILGTAALPDEKYTRLGELQNQMIDIYSMATICDHKDRSRCNLTLEPDLERKMASVRDADELQWIWEQWREATGKKMREIFSEFVDLSNEAAKANEFPDMGAMWRHRFETDSFEEEMAEMWETVRPLYEQLHSYVRRNLREKYGEDKVSADGPIPAHLLGNMWAQDWSNLNDLLQPCKGKPSLDITPALREQNYTAEKMFRLSEEFYTSLGLSPMPETFWNLSIIEKPKDRTIVCHASAMDFCDSKDFRIKQCTDVTMENFVTVHHEMGHVQYYIQYKDQHIAFRKGANP</sequence>
<evidence type="ECO:0000256" key="4">
    <source>
        <dbReference type="ARBA" id="ARBA00023180"/>
    </source>
</evidence>
<accession>A0A7R8ZZY4</accession>
<feature type="binding site" evidence="8">
    <location>
        <position position="373"/>
    </location>
    <ligand>
        <name>Zn(2+)</name>
        <dbReference type="ChEBI" id="CHEBI:29105"/>
        <label>2</label>
        <note>catalytic</note>
    </ligand>
</feature>
<dbReference type="CDD" id="cd06461">
    <property type="entry name" value="M2_ACE"/>
    <property type="match status" value="1"/>
</dbReference>
<evidence type="ECO:0000256" key="1">
    <source>
        <dbReference type="ARBA" id="ARBA00008139"/>
    </source>
</evidence>
<dbReference type="PROSITE" id="PS52011">
    <property type="entry name" value="PEPTIDASE_M2"/>
    <property type="match status" value="1"/>
</dbReference>
<dbReference type="AlphaFoldDB" id="A0A7R8ZZY4"/>
<feature type="binding site" evidence="6">
    <location>
        <position position="373"/>
    </location>
    <ligand>
        <name>Zn(2+)</name>
        <dbReference type="ChEBI" id="CHEBI:29105"/>
        <label>1</label>
        <note>catalytic</note>
    </ligand>
</feature>
<keyword evidence="11" id="KW-0378">Hydrolase</keyword>
<proteinExistence type="inferred from homology"/>
<feature type="binding site" evidence="6">
    <location>
        <position position="369"/>
    </location>
    <ligand>
        <name>Zn(2+)</name>
        <dbReference type="ChEBI" id="CHEBI:29105"/>
        <label>1</label>
        <note>catalytic</note>
    </ligand>
</feature>
<reference evidence="13" key="1">
    <citation type="submission" date="2020-11" db="EMBL/GenBank/DDBJ databases">
        <authorList>
            <person name="Tran Van P."/>
        </authorList>
    </citation>
    <scope>NUCLEOTIDE SEQUENCE</scope>
</reference>
<evidence type="ECO:0000256" key="3">
    <source>
        <dbReference type="ARBA" id="ARBA00023157"/>
    </source>
</evidence>
<keyword evidence="4 5" id="KW-0325">Glycoprotein</keyword>
<dbReference type="PANTHER" id="PTHR10514">
    <property type="entry name" value="ANGIOTENSIN-CONVERTING ENZYME"/>
    <property type="match status" value="1"/>
</dbReference>
<name>A0A7R8ZZY4_9CRUS</name>
<evidence type="ECO:0000313" key="14">
    <source>
        <dbReference type="Proteomes" id="UP000677054"/>
    </source>
</evidence>
<dbReference type="GO" id="GO:0005886">
    <property type="term" value="C:plasma membrane"/>
    <property type="evidence" value="ECO:0007669"/>
    <property type="project" value="TreeGrafter"/>
</dbReference>
<keyword evidence="6 11" id="KW-0479">Metal-binding</keyword>
<protein>
    <recommendedName>
        <fullName evidence="11">Angiotensin-converting enzyme</fullName>
        <ecNumber evidence="11">3.4.-.-</ecNumber>
    </recommendedName>
</protein>
<dbReference type="GO" id="GO:0006508">
    <property type="term" value="P:proteolysis"/>
    <property type="evidence" value="ECO:0007669"/>
    <property type="project" value="UniProtKB-KW"/>
</dbReference>
<dbReference type="SUPFAM" id="SSF55486">
    <property type="entry name" value="Metalloproteases ('zincins'), catalytic domain"/>
    <property type="match status" value="1"/>
</dbReference>
<keyword evidence="3 7" id="KW-1015">Disulfide bond</keyword>
<keyword evidence="14" id="KW-1185">Reference proteome</keyword>
<dbReference type="EMBL" id="CAJPEV010000292">
    <property type="protein sequence ID" value="CAG0883552.1"/>
    <property type="molecule type" value="Genomic_DNA"/>
</dbReference>
<dbReference type="GO" id="GO:0004180">
    <property type="term" value="F:carboxypeptidase activity"/>
    <property type="evidence" value="ECO:0007669"/>
    <property type="project" value="UniProtKB-KW"/>
</dbReference>
<keyword evidence="11" id="KW-0482">Metalloprotease</keyword>
<keyword evidence="2 12" id="KW-0732">Signal</keyword>
<dbReference type="Proteomes" id="UP000677054">
    <property type="component" value="Unassembled WGS sequence"/>
</dbReference>
<feature type="non-terminal residue" evidence="13">
    <location>
        <position position="1"/>
    </location>
</feature>
<dbReference type="PANTHER" id="PTHR10514:SF27">
    <property type="entry name" value="ANGIOTENSIN-CONVERTING ENZYME"/>
    <property type="match status" value="1"/>
</dbReference>
<dbReference type="EC" id="3.4.-.-" evidence="11"/>
<dbReference type="InterPro" id="IPR001548">
    <property type="entry name" value="Peptidase_M2"/>
</dbReference>
<dbReference type="Gene3D" id="1.10.1370.30">
    <property type="match status" value="1"/>
</dbReference>
<comment type="cofactor">
    <cofactor evidence="11">
        <name>Zn(2+)</name>
        <dbReference type="ChEBI" id="CHEBI:29105"/>
    </cofactor>
    <text evidence="11">Binds 1 zinc ion per subunit.</text>
</comment>
<evidence type="ECO:0000256" key="5">
    <source>
        <dbReference type="PIRSR" id="PIRSR601548-10"/>
    </source>
</evidence>
<feature type="disulfide bond" evidence="7 10">
    <location>
        <begin position="136"/>
        <end position="144"/>
    </location>
</feature>
<evidence type="ECO:0000256" key="10">
    <source>
        <dbReference type="PROSITE-ProRule" id="PRU01355"/>
    </source>
</evidence>
<evidence type="ECO:0000256" key="6">
    <source>
        <dbReference type="PIRSR" id="PIRSR601548-3"/>
    </source>
</evidence>